<comment type="similarity">
    <text evidence="8">Belongs to the FtsL family.</text>
</comment>
<accession>A0A1Y2SFH9</accession>
<dbReference type="STRING" id="351656.Xvie_01362"/>
<dbReference type="AlphaFoldDB" id="A0A1Y2SFH9"/>
<dbReference type="EMBL" id="MUBJ01000005">
    <property type="protein sequence ID" value="OTA17106.1"/>
    <property type="molecule type" value="Genomic_DNA"/>
</dbReference>
<evidence type="ECO:0000256" key="2">
    <source>
        <dbReference type="ARBA" id="ARBA00022475"/>
    </source>
</evidence>
<evidence type="ECO:0000256" key="3">
    <source>
        <dbReference type="ARBA" id="ARBA00022618"/>
    </source>
</evidence>
<dbReference type="PANTHER" id="PTHR37479:SF1">
    <property type="entry name" value="CELL DIVISION PROTEIN FTSL"/>
    <property type="match status" value="1"/>
</dbReference>
<keyword evidence="5 8" id="KW-1133">Transmembrane helix</keyword>
<evidence type="ECO:0000256" key="9">
    <source>
        <dbReference type="NCBIfam" id="TIGR02209"/>
    </source>
</evidence>
<organism evidence="10 11">
    <name type="scientific">Xenorhabdus vietnamensis</name>
    <dbReference type="NCBI Taxonomy" id="351656"/>
    <lineage>
        <taxon>Bacteria</taxon>
        <taxon>Pseudomonadati</taxon>
        <taxon>Pseudomonadota</taxon>
        <taxon>Gammaproteobacteria</taxon>
        <taxon>Enterobacterales</taxon>
        <taxon>Morganellaceae</taxon>
        <taxon>Xenorhabdus</taxon>
    </lineage>
</organism>
<dbReference type="GO" id="GO:0032153">
    <property type="term" value="C:cell division site"/>
    <property type="evidence" value="ECO:0007669"/>
    <property type="project" value="UniProtKB-UniRule"/>
</dbReference>
<dbReference type="InterPro" id="IPR011922">
    <property type="entry name" value="Cell_div_FtsL"/>
</dbReference>
<evidence type="ECO:0000256" key="4">
    <source>
        <dbReference type="ARBA" id="ARBA00022692"/>
    </source>
</evidence>
<dbReference type="HAMAP" id="MF_00910">
    <property type="entry name" value="FtsL"/>
    <property type="match status" value="1"/>
</dbReference>
<name>A0A1Y2SFH9_9GAMM</name>
<evidence type="ECO:0000256" key="5">
    <source>
        <dbReference type="ARBA" id="ARBA00022989"/>
    </source>
</evidence>
<keyword evidence="7 8" id="KW-0131">Cell cycle</keyword>
<dbReference type="GO" id="GO:0043093">
    <property type="term" value="P:FtsZ-dependent cytokinesis"/>
    <property type="evidence" value="ECO:0007669"/>
    <property type="project" value="UniProtKB-UniRule"/>
</dbReference>
<keyword evidence="11" id="KW-1185">Reference proteome</keyword>
<dbReference type="OrthoDB" id="6196803at2"/>
<keyword evidence="6 8" id="KW-0472">Membrane</keyword>
<keyword evidence="2 8" id="KW-1003">Cell membrane</keyword>
<dbReference type="Proteomes" id="UP000194350">
    <property type="component" value="Unassembled WGS sequence"/>
</dbReference>
<evidence type="ECO:0000256" key="8">
    <source>
        <dbReference type="HAMAP-Rule" id="MF_00910"/>
    </source>
</evidence>
<protein>
    <recommendedName>
        <fullName evidence="8 9">Cell division protein FtsL</fullName>
    </recommendedName>
</protein>
<dbReference type="PANTHER" id="PTHR37479">
    <property type="entry name" value="CELL DIVISION PROTEIN FTSL"/>
    <property type="match status" value="1"/>
</dbReference>
<comment type="caution">
    <text evidence="10">The sequence shown here is derived from an EMBL/GenBank/DDBJ whole genome shotgun (WGS) entry which is preliminary data.</text>
</comment>
<evidence type="ECO:0000313" key="11">
    <source>
        <dbReference type="Proteomes" id="UP000194350"/>
    </source>
</evidence>
<dbReference type="GO" id="GO:0005886">
    <property type="term" value="C:plasma membrane"/>
    <property type="evidence" value="ECO:0007669"/>
    <property type="project" value="UniProtKB-SubCell"/>
</dbReference>
<feature type="transmembrane region" description="Helical" evidence="8">
    <location>
        <begin position="24"/>
        <end position="42"/>
    </location>
</feature>
<comment type="subunit">
    <text evidence="8">Part of a complex composed of FtsB, FtsL and FtsQ.</text>
</comment>
<gene>
    <name evidence="8" type="primary">ftsL</name>
    <name evidence="10" type="ORF">Xvie_01362</name>
</gene>
<evidence type="ECO:0000256" key="7">
    <source>
        <dbReference type="ARBA" id="ARBA00023306"/>
    </source>
</evidence>
<dbReference type="Pfam" id="PF04999">
    <property type="entry name" value="FtsL"/>
    <property type="match status" value="1"/>
</dbReference>
<evidence type="ECO:0000256" key="6">
    <source>
        <dbReference type="ARBA" id="ARBA00023136"/>
    </source>
</evidence>
<evidence type="ECO:0000313" key="10">
    <source>
        <dbReference type="EMBL" id="OTA17106.1"/>
    </source>
</evidence>
<comment type="subcellular location">
    <subcellularLocation>
        <location evidence="8">Cell inner membrane</location>
        <topology evidence="8">Single-pass type II membrane protein</topology>
    </subcellularLocation>
    <subcellularLocation>
        <location evidence="1">Cell membrane</location>
        <topology evidence="1">Single-pass type II membrane protein</topology>
    </subcellularLocation>
    <text evidence="8">Localizes to the division septum where it forms a ring structure.</text>
</comment>
<sequence>MASERHGLVGVIGSDFIRNAKLPLFLLAIIVVSATCVVTVVYQTRLLIAQKNDREKQINALDVEWRNLLLEEKVLGERSRVENNAIKHLHMQYVDSKKENIVMIQ</sequence>
<dbReference type="NCBIfam" id="NF008040">
    <property type="entry name" value="PRK10772.1"/>
    <property type="match status" value="1"/>
</dbReference>
<comment type="function">
    <text evidence="8">Essential cell division protein. May link together the upstream cell division proteins, which are predominantly cytoplasmic, with the downstream cell division proteins, which are predominantly periplasmic.</text>
</comment>
<dbReference type="NCBIfam" id="TIGR02209">
    <property type="entry name" value="ftsL_broad"/>
    <property type="match status" value="1"/>
</dbReference>
<keyword evidence="4 8" id="KW-0812">Transmembrane</keyword>
<keyword evidence="8" id="KW-0997">Cell inner membrane</keyword>
<proteinExistence type="inferred from homology"/>
<keyword evidence="3 8" id="KW-0132">Cell division</keyword>
<reference evidence="10 11" key="1">
    <citation type="submission" date="2016-10" db="EMBL/GenBank/DDBJ databases">
        <title>Systematic genetic and metabolomic analysis of Xenorhabdus and Photorhabdus spp., highlights the requirements for a dual symbiotic and pathogenic life style.</title>
        <authorList>
            <person name="Tobias N.J."/>
            <person name="Wolff H."/>
            <person name="Djahanschiri B."/>
            <person name="Pidot S.J."/>
            <person name="Stinear T.P."/>
            <person name="Ebersberger I."/>
            <person name="Bode H.B."/>
        </authorList>
    </citation>
    <scope>NUCLEOTIDE SEQUENCE [LARGE SCALE GENOMIC DNA]</scope>
    <source>
        <strain evidence="10 11">DSM 22392</strain>
    </source>
</reference>
<evidence type="ECO:0000256" key="1">
    <source>
        <dbReference type="ARBA" id="ARBA00004401"/>
    </source>
</evidence>